<evidence type="ECO:0000256" key="6">
    <source>
        <dbReference type="ARBA" id="ARBA00023316"/>
    </source>
</evidence>
<keyword evidence="5" id="KW-0012">Acyltransferase</keyword>
<evidence type="ECO:0000313" key="9">
    <source>
        <dbReference type="Proteomes" id="UP000230093"/>
    </source>
</evidence>
<reference evidence="9" key="1">
    <citation type="submission" date="2017-09" db="EMBL/GenBank/DDBJ databases">
        <title>Depth-based differentiation of microbial function through sediment-hosted aquifers and enrichment of novel symbionts in the deep terrestrial subsurface.</title>
        <authorList>
            <person name="Probst A.J."/>
            <person name="Ladd B."/>
            <person name="Jarett J.K."/>
            <person name="Geller-Mcgrath D.E."/>
            <person name="Sieber C.M.K."/>
            <person name="Emerson J.B."/>
            <person name="Anantharaman K."/>
            <person name="Thomas B.C."/>
            <person name="Malmstrom R."/>
            <person name="Stieglmeier M."/>
            <person name="Klingl A."/>
            <person name="Woyke T."/>
            <person name="Ryan C.M."/>
            <person name="Banfield J.F."/>
        </authorList>
    </citation>
    <scope>NUCLEOTIDE SEQUENCE [LARGE SCALE GENOMIC DNA]</scope>
</reference>
<dbReference type="PANTHER" id="PTHR36174">
    <property type="entry name" value="LIPID II:GLYCINE GLYCYLTRANSFERASE"/>
    <property type="match status" value="1"/>
</dbReference>
<organism evidence="8 9">
    <name type="scientific">Candidatus Beckwithbacteria bacterium CG10_big_fil_rev_8_21_14_0_10_34_10</name>
    <dbReference type="NCBI Taxonomy" id="1974495"/>
    <lineage>
        <taxon>Bacteria</taxon>
        <taxon>Candidatus Beckwithiibacteriota</taxon>
    </lineage>
</organism>
<gene>
    <name evidence="8" type="ORF">COT75_02695</name>
</gene>
<dbReference type="SUPFAM" id="SSF55729">
    <property type="entry name" value="Acyl-CoA N-acyltransferases (Nat)"/>
    <property type="match status" value="2"/>
</dbReference>
<evidence type="ECO:0000256" key="1">
    <source>
        <dbReference type="ARBA" id="ARBA00009943"/>
    </source>
</evidence>
<evidence type="ECO:0000256" key="4">
    <source>
        <dbReference type="ARBA" id="ARBA00022984"/>
    </source>
</evidence>
<dbReference type="PANTHER" id="PTHR36174:SF1">
    <property type="entry name" value="LIPID II:GLYCINE GLYCYLTRANSFERASE"/>
    <property type="match status" value="1"/>
</dbReference>
<dbReference type="GO" id="GO:0008360">
    <property type="term" value="P:regulation of cell shape"/>
    <property type="evidence" value="ECO:0007669"/>
    <property type="project" value="UniProtKB-KW"/>
</dbReference>
<keyword evidence="4" id="KW-0573">Peptidoglycan synthesis</keyword>
<keyword evidence="6" id="KW-0961">Cell wall biogenesis/degradation</keyword>
<keyword evidence="3" id="KW-0133">Cell shape</keyword>
<dbReference type="Gene3D" id="3.40.630.30">
    <property type="match status" value="2"/>
</dbReference>
<evidence type="ECO:0000256" key="5">
    <source>
        <dbReference type="ARBA" id="ARBA00023315"/>
    </source>
</evidence>
<sequence>MVKTSFFQDKQAWESFISSNQEASFLQSFNWGEFQKKIKNKIFRFKIASQGEIKGVFLLVKKEAKRGNYLECPGGPIIDWTKPIYFEEFLKQVKEIGEKEDCLFIRVRPQITQSLANELLFKNKGFLKAPMHLHAELTLRLDLSKSEDQLLRNMRKNTRYSIKKAIRQGVRIKKSTNPEDIKILYKLQLETVKRSHFIPFKEEYFKKEFETFLKDNQIRLFQAIYKKEILASALIIFYNNEAVYHYSGSTNKYRKIPASYLLQWEAIKEAKKRKLKYYNFWGIAPENKPRHRFAGVSLFKKGFGGEELEYLHAQDLPFKPAYYLVHLMERIRKIYRRL</sequence>
<dbReference type="Proteomes" id="UP000230093">
    <property type="component" value="Unassembled WGS sequence"/>
</dbReference>
<dbReference type="InterPro" id="IPR003447">
    <property type="entry name" value="FEMABX"/>
</dbReference>
<accession>A0A2H0W8Z2</accession>
<dbReference type="AlphaFoldDB" id="A0A2H0W8Z2"/>
<evidence type="ECO:0000313" key="8">
    <source>
        <dbReference type="EMBL" id="PIS09144.1"/>
    </source>
</evidence>
<name>A0A2H0W8Z2_9BACT</name>
<dbReference type="InterPro" id="IPR050644">
    <property type="entry name" value="PG_Glycine_Bridge_Synth"/>
</dbReference>
<dbReference type="PROSITE" id="PS51186">
    <property type="entry name" value="GNAT"/>
    <property type="match status" value="1"/>
</dbReference>
<evidence type="ECO:0000256" key="3">
    <source>
        <dbReference type="ARBA" id="ARBA00022960"/>
    </source>
</evidence>
<dbReference type="GO" id="GO:0009252">
    <property type="term" value="P:peptidoglycan biosynthetic process"/>
    <property type="evidence" value="ECO:0007669"/>
    <property type="project" value="UniProtKB-KW"/>
</dbReference>
<dbReference type="GO" id="GO:0016747">
    <property type="term" value="F:acyltransferase activity, transferring groups other than amino-acyl groups"/>
    <property type="evidence" value="ECO:0007669"/>
    <property type="project" value="InterPro"/>
</dbReference>
<feature type="domain" description="N-acetyltransferase" evidence="7">
    <location>
        <begin position="170"/>
        <end position="329"/>
    </location>
</feature>
<evidence type="ECO:0000256" key="2">
    <source>
        <dbReference type="ARBA" id="ARBA00022679"/>
    </source>
</evidence>
<dbReference type="Pfam" id="PF02388">
    <property type="entry name" value="FemAB"/>
    <property type="match status" value="3"/>
</dbReference>
<comment type="similarity">
    <text evidence="1">Belongs to the FemABX family.</text>
</comment>
<proteinExistence type="inferred from homology"/>
<dbReference type="InterPro" id="IPR000182">
    <property type="entry name" value="GNAT_dom"/>
</dbReference>
<dbReference type="InterPro" id="IPR016181">
    <property type="entry name" value="Acyl_CoA_acyltransferase"/>
</dbReference>
<dbReference type="EMBL" id="PEZT01000016">
    <property type="protein sequence ID" value="PIS09144.1"/>
    <property type="molecule type" value="Genomic_DNA"/>
</dbReference>
<protein>
    <recommendedName>
        <fullName evidence="7">N-acetyltransferase domain-containing protein</fullName>
    </recommendedName>
</protein>
<dbReference type="PROSITE" id="PS51191">
    <property type="entry name" value="FEMABX"/>
    <property type="match status" value="1"/>
</dbReference>
<keyword evidence="2" id="KW-0808">Transferase</keyword>
<evidence type="ECO:0000259" key="7">
    <source>
        <dbReference type="PROSITE" id="PS51186"/>
    </source>
</evidence>
<comment type="caution">
    <text evidence="8">The sequence shown here is derived from an EMBL/GenBank/DDBJ whole genome shotgun (WGS) entry which is preliminary data.</text>
</comment>
<dbReference type="GO" id="GO:0071555">
    <property type="term" value="P:cell wall organization"/>
    <property type="evidence" value="ECO:0007669"/>
    <property type="project" value="UniProtKB-KW"/>
</dbReference>
<dbReference type="GO" id="GO:0016755">
    <property type="term" value="F:aminoacyltransferase activity"/>
    <property type="evidence" value="ECO:0007669"/>
    <property type="project" value="InterPro"/>
</dbReference>